<dbReference type="Gene3D" id="1.20.1070.10">
    <property type="entry name" value="Rhodopsin 7-helix transmembrane proteins"/>
    <property type="match status" value="1"/>
</dbReference>
<evidence type="ECO:0000259" key="6">
    <source>
        <dbReference type="PROSITE" id="PS50262"/>
    </source>
</evidence>
<evidence type="ECO:0000313" key="8">
    <source>
        <dbReference type="RefSeq" id="XP_036366293.1"/>
    </source>
</evidence>
<name>A0A7E6FFF5_9MOLL</name>
<dbReference type="Proteomes" id="UP000515154">
    <property type="component" value="Linkage group LG17"/>
</dbReference>
<keyword evidence="2 5" id="KW-0812">Transmembrane</keyword>
<evidence type="ECO:0000256" key="2">
    <source>
        <dbReference type="ARBA" id="ARBA00022692"/>
    </source>
</evidence>
<protein>
    <submittedName>
        <fullName evidence="8">Uncharacterized protein LOC115220941 isoform X2</fullName>
    </submittedName>
</protein>
<feature type="transmembrane region" description="Helical" evidence="5">
    <location>
        <begin position="216"/>
        <end position="238"/>
    </location>
</feature>
<reference evidence="8" key="1">
    <citation type="submission" date="2025-08" db="UniProtKB">
        <authorList>
            <consortium name="RefSeq"/>
        </authorList>
    </citation>
    <scope>IDENTIFICATION</scope>
</reference>
<dbReference type="InterPro" id="IPR017452">
    <property type="entry name" value="GPCR_Rhodpsn_7TM"/>
</dbReference>
<comment type="subcellular location">
    <subcellularLocation>
        <location evidence="1">Membrane</location>
    </subcellularLocation>
</comment>
<keyword evidence="4 5" id="KW-0472">Membrane</keyword>
<feature type="transmembrane region" description="Helical" evidence="5">
    <location>
        <begin position="180"/>
        <end position="204"/>
    </location>
</feature>
<feature type="transmembrane region" description="Helical" evidence="5">
    <location>
        <begin position="250"/>
        <end position="269"/>
    </location>
</feature>
<evidence type="ECO:0000256" key="5">
    <source>
        <dbReference type="SAM" id="Phobius"/>
    </source>
</evidence>
<evidence type="ECO:0000256" key="1">
    <source>
        <dbReference type="ARBA" id="ARBA00004370"/>
    </source>
</evidence>
<evidence type="ECO:0000256" key="4">
    <source>
        <dbReference type="ARBA" id="ARBA00023136"/>
    </source>
</evidence>
<dbReference type="PROSITE" id="PS50262">
    <property type="entry name" value="G_PROTEIN_RECEP_F1_2"/>
    <property type="match status" value="1"/>
</dbReference>
<dbReference type="RefSeq" id="XP_036366293.1">
    <property type="nucleotide sequence ID" value="XM_036510400.1"/>
</dbReference>
<gene>
    <name evidence="8" type="primary">LOC115220941</name>
</gene>
<keyword evidence="7" id="KW-1185">Reference proteome</keyword>
<accession>A0A7E6FFF5</accession>
<sequence>MEDLQMTTANNDADTSIFGDDTFGRLNIFTCVSIILVILTNAFLMIAIFLDRKSHGKTRSLSLLNYMLNYALFALFIYFQNIHVYRFRDLPTSTCAFFVITHYVLEEGSKYFLFPICCDFIVKYFLPSKYESQKFLTIQYAMTGILWAFLWVLYLAVMLTLKKENPSSCFIYFENSFTTIINIFSVFVMIALLVFIGVLIYIAVRGKQCEMMKSPLRTLIVVLIFVLIFCLQRNLFALNIFPLFSVQMFINYWITFLVCFLLLPFIWLFDATIRQSVRKLWPGKCKESTDHPSHEKTELN</sequence>
<dbReference type="AlphaFoldDB" id="A0A7E6FFF5"/>
<dbReference type="GO" id="GO:0016020">
    <property type="term" value="C:membrane"/>
    <property type="evidence" value="ECO:0007669"/>
    <property type="project" value="UniProtKB-SubCell"/>
</dbReference>
<dbReference type="SUPFAM" id="SSF81321">
    <property type="entry name" value="Family A G protein-coupled receptor-like"/>
    <property type="match status" value="1"/>
</dbReference>
<feature type="transmembrane region" description="Helical" evidence="5">
    <location>
        <begin position="138"/>
        <end position="160"/>
    </location>
</feature>
<organism evidence="7 8">
    <name type="scientific">Octopus sinensis</name>
    <name type="common">East Asian common octopus</name>
    <dbReference type="NCBI Taxonomy" id="2607531"/>
    <lineage>
        <taxon>Eukaryota</taxon>
        <taxon>Metazoa</taxon>
        <taxon>Spiralia</taxon>
        <taxon>Lophotrochozoa</taxon>
        <taxon>Mollusca</taxon>
        <taxon>Cephalopoda</taxon>
        <taxon>Coleoidea</taxon>
        <taxon>Octopodiformes</taxon>
        <taxon>Octopoda</taxon>
        <taxon>Incirrata</taxon>
        <taxon>Octopodidae</taxon>
        <taxon>Octopus</taxon>
    </lineage>
</organism>
<feature type="domain" description="G-protein coupled receptors family 1 profile" evidence="6">
    <location>
        <begin position="40"/>
        <end position="231"/>
    </location>
</feature>
<evidence type="ECO:0000256" key="3">
    <source>
        <dbReference type="ARBA" id="ARBA00022989"/>
    </source>
</evidence>
<feature type="transmembrane region" description="Helical" evidence="5">
    <location>
        <begin position="26"/>
        <end position="50"/>
    </location>
</feature>
<keyword evidence="3 5" id="KW-1133">Transmembrane helix</keyword>
<feature type="transmembrane region" description="Helical" evidence="5">
    <location>
        <begin position="62"/>
        <end position="79"/>
    </location>
</feature>
<evidence type="ECO:0000313" key="7">
    <source>
        <dbReference type="Proteomes" id="UP000515154"/>
    </source>
</evidence>
<proteinExistence type="predicted"/>